<proteinExistence type="predicted"/>
<dbReference type="AlphaFoldDB" id="A0A4Q9MG68"/>
<reference evidence="2" key="1">
    <citation type="submission" date="2019-01" db="EMBL/GenBank/DDBJ databases">
        <title>Draft genome sequences of three monokaryotic isolates of the white-rot basidiomycete fungus Dichomitus squalens.</title>
        <authorList>
            <consortium name="DOE Joint Genome Institute"/>
            <person name="Lopez S.C."/>
            <person name="Andreopoulos B."/>
            <person name="Pangilinan J."/>
            <person name="Lipzen A."/>
            <person name="Riley R."/>
            <person name="Ahrendt S."/>
            <person name="Ng V."/>
            <person name="Barry K."/>
            <person name="Daum C."/>
            <person name="Grigoriev I.V."/>
            <person name="Hilden K.S."/>
            <person name="Makela M.R."/>
            <person name="de Vries R.P."/>
        </authorList>
    </citation>
    <scope>NUCLEOTIDE SEQUENCE [LARGE SCALE GENOMIC DNA]</scope>
    <source>
        <strain evidence="2">OM18370.1</strain>
    </source>
</reference>
<protein>
    <submittedName>
        <fullName evidence="2">Uncharacterized protein</fullName>
    </submittedName>
</protein>
<evidence type="ECO:0000256" key="1">
    <source>
        <dbReference type="SAM" id="MobiDB-lite"/>
    </source>
</evidence>
<feature type="region of interest" description="Disordered" evidence="1">
    <location>
        <begin position="1"/>
        <end position="76"/>
    </location>
</feature>
<organism evidence="2">
    <name type="scientific">Dichomitus squalens</name>
    <dbReference type="NCBI Taxonomy" id="114155"/>
    <lineage>
        <taxon>Eukaryota</taxon>
        <taxon>Fungi</taxon>
        <taxon>Dikarya</taxon>
        <taxon>Basidiomycota</taxon>
        <taxon>Agaricomycotina</taxon>
        <taxon>Agaricomycetes</taxon>
        <taxon>Polyporales</taxon>
        <taxon>Polyporaceae</taxon>
        <taxon>Dichomitus</taxon>
    </lineage>
</organism>
<dbReference type="Proteomes" id="UP000292957">
    <property type="component" value="Unassembled WGS sequence"/>
</dbReference>
<evidence type="ECO:0000313" key="2">
    <source>
        <dbReference type="EMBL" id="TBU25568.1"/>
    </source>
</evidence>
<accession>A0A4Q9MG68</accession>
<sequence>MSDSNASAPLKPCNPSGHDRHQPKLATRPDPPFSQVWSKPGPAAVSNPTRTTPRAHRSLTSTLIAHPRSGATSATPPRACFFLRKATPTLARASPLMNALPSVEPSETTGEEHAPAYGPRRRRQTFPSRVSPIRQLVDGHEQRRRPGIREPSATCSTSASQQRTPHRLSCRLNSARDNLCYPCHG</sequence>
<dbReference type="EMBL" id="ML143459">
    <property type="protein sequence ID" value="TBU25568.1"/>
    <property type="molecule type" value="Genomic_DNA"/>
</dbReference>
<feature type="region of interest" description="Disordered" evidence="1">
    <location>
        <begin position="100"/>
        <end position="167"/>
    </location>
</feature>
<feature type="compositionally biased region" description="Polar residues" evidence="1">
    <location>
        <begin position="46"/>
        <end position="63"/>
    </location>
</feature>
<gene>
    <name evidence="2" type="ORF">BD311DRAFT_495298</name>
</gene>
<feature type="compositionally biased region" description="Polar residues" evidence="1">
    <location>
        <begin position="153"/>
        <end position="163"/>
    </location>
</feature>
<name>A0A4Q9MG68_9APHY</name>